<evidence type="ECO:0000256" key="4">
    <source>
        <dbReference type="ARBA" id="ARBA00022723"/>
    </source>
</evidence>
<dbReference type="Pfam" id="PF01314">
    <property type="entry name" value="AFOR_C"/>
    <property type="match status" value="1"/>
</dbReference>
<dbReference type="PANTHER" id="PTHR30038">
    <property type="entry name" value="ALDEHYDE FERREDOXIN OXIDOREDUCTASE"/>
    <property type="match status" value="1"/>
</dbReference>
<feature type="domain" description="Aldehyde ferredoxin oxidoreductase N-terminal" evidence="9">
    <location>
        <begin position="177"/>
        <end position="383"/>
    </location>
</feature>
<evidence type="ECO:0000259" key="9">
    <source>
        <dbReference type="SMART" id="SM00790"/>
    </source>
</evidence>
<gene>
    <name evidence="10" type="ORF">C0601_11680</name>
</gene>
<dbReference type="Pfam" id="PF02730">
    <property type="entry name" value="AFOR_N"/>
    <property type="match status" value="1"/>
</dbReference>
<comment type="caution">
    <text evidence="10">The sequence shown here is derived from an EMBL/GenBank/DDBJ whole genome shotgun (WGS) entry which is preliminary data.</text>
</comment>
<dbReference type="SUPFAM" id="SSF48310">
    <property type="entry name" value="Aldehyde ferredoxin oxidoreductase, C-terminal domains"/>
    <property type="match status" value="1"/>
</dbReference>
<evidence type="ECO:0000256" key="8">
    <source>
        <dbReference type="ARBA" id="ARBA00049934"/>
    </source>
</evidence>
<name>A0A2N5ZBG3_MUIH1</name>
<evidence type="ECO:0000256" key="1">
    <source>
        <dbReference type="ARBA" id="ARBA00001966"/>
    </source>
</evidence>
<dbReference type="GO" id="GO:0016625">
    <property type="term" value="F:oxidoreductase activity, acting on the aldehyde or oxo group of donors, iron-sulfur protein as acceptor"/>
    <property type="evidence" value="ECO:0007669"/>
    <property type="project" value="InterPro"/>
</dbReference>
<dbReference type="Gene3D" id="3.60.9.10">
    <property type="entry name" value="Aldehyde ferredoxin oxidoreductase, N-terminal domain"/>
    <property type="match status" value="1"/>
</dbReference>
<dbReference type="Proteomes" id="UP000234857">
    <property type="component" value="Unassembled WGS sequence"/>
</dbReference>
<comment type="similarity">
    <text evidence="2">Belongs to the AOR/FOR family.</text>
</comment>
<dbReference type="PANTHER" id="PTHR30038:SF7">
    <property type="entry name" value="TUNGSTEN-CONTAINING GLYCERALDEHYDE-3-PHOSPHATE:FERREDOXIN OXIDOREDUCTASE"/>
    <property type="match status" value="1"/>
</dbReference>
<dbReference type="InterPro" id="IPR013984">
    <property type="entry name" value="Ald_Fedxn_OxRdtase_dom2"/>
</dbReference>
<evidence type="ECO:0000256" key="3">
    <source>
        <dbReference type="ARBA" id="ARBA00022485"/>
    </source>
</evidence>
<sequence length="721" mass="81301">MKLTRKQILKLFDFLIARTLHLGSSLSSRVDEAIDYGENNVELLPFQIQEIPKILQKHRVKFSLLVGYPLGISSIESKCLEIQNGDKAGVDEIVLMPNLSWLKNSDSKRLEYEIKKIRESTSIPIKIAVSDLLLSKEEFELLAKITEKNNIILISQYEDIEVEKSIALAKFVKTGNLKNKNIRIKLRAKRVEEFDMIPDQSLFGGRNFSSRYLFDTHTYEYDAFDPLNKIVFSPGSLAATGISCSSHMTVAFISPLSENLRSLELMGDVGKSLLDIGIRSIILEETSEEPVLIHVGASRIEIIPADEYSGCTTTKFFNRLRAQFGENNSIILTGPSSEEKLLSSTIIATDSSGKLNVLPVRGSGVGSVMGSKNVRAIIVEKKKSGNKYSSLTNDSFNRFEELLIENTITGRTLPEFSTLGFFQVNNVLGSLPVNNFNASTVPIKEAKTISNSFKKDYEFSNRCQNCVIKCFNASKETRRNIDYDHYAGLGLMNGLFLPSEYEPLYDYCFEQGLDPIEIGGAIAVLKESQEISEKAKSSQIIDFLNNKDDHRSRILKQGIQVAGKDLAVSRCAISGGEAILPYDVRKMKIGGLCQERFQGLDISKAYFPAFYYLFKDIPESYEKNLEIMQNLFYTGSLINSLGICRYAFFAFIKDSRIFNHTVELINNLHNTKLLPGDMLKFSRQLLRLEDRFNEKMVSSKKNVIPSFFKNEENFSGDKFIF</sequence>
<evidence type="ECO:0000256" key="5">
    <source>
        <dbReference type="ARBA" id="ARBA00023002"/>
    </source>
</evidence>
<dbReference type="InterPro" id="IPR013985">
    <property type="entry name" value="Ald_Fedxn_OxRdtase_dom3"/>
</dbReference>
<dbReference type="InterPro" id="IPR036021">
    <property type="entry name" value="Tungsten_al_ferr_oxy-like_C"/>
</dbReference>
<evidence type="ECO:0000313" key="11">
    <source>
        <dbReference type="Proteomes" id="UP000234857"/>
    </source>
</evidence>
<evidence type="ECO:0000256" key="6">
    <source>
        <dbReference type="ARBA" id="ARBA00023004"/>
    </source>
</evidence>
<dbReference type="SMART" id="SM00790">
    <property type="entry name" value="AFOR_N"/>
    <property type="match status" value="1"/>
</dbReference>
<protein>
    <recommendedName>
        <fullName evidence="9">Aldehyde ferredoxin oxidoreductase N-terminal domain-containing protein</fullName>
    </recommendedName>
</protein>
<dbReference type="GO" id="GO:0009055">
    <property type="term" value="F:electron transfer activity"/>
    <property type="evidence" value="ECO:0007669"/>
    <property type="project" value="InterPro"/>
</dbReference>
<comment type="cofactor">
    <cofactor evidence="1">
        <name>[4Fe-4S] cluster</name>
        <dbReference type="ChEBI" id="CHEBI:49883"/>
    </cofactor>
</comment>
<keyword evidence="6" id="KW-0408">Iron</keyword>
<dbReference type="InterPro" id="IPR036503">
    <property type="entry name" value="Ald_Fedxn_OxRdtase_N_sf"/>
</dbReference>
<dbReference type="AlphaFoldDB" id="A0A2N5ZBG3"/>
<keyword evidence="5" id="KW-0560">Oxidoreductase</keyword>
<keyword evidence="3" id="KW-0004">4Fe-4S</keyword>
<dbReference type="InterPro" id="IPR051919">
    <property type="entry name" value="W-dependent_AOR"/>
</dbReference>
<dbReference type="InterPro" id="IPR001203">
    <property type="entry name" value="OxRdtase_Ald_Fedxn_C"/>
</dbReference>
<keyword evidence="4" id="KW-0479">Metal-binding</keyword>
<dbReference type="GO" id="GO:0051539">
    <property type="term" value="F:4 iron, 4 sulfur cluster binding"/>
    <property type="evidence" value="ECO:0007669"/>
    <property type="project" value="UniProtKB-KW"/>
</dbReference>
<comment type="cofactor">
    <cofactor evidence="8">
        <name>tungstopterin</name>
        <dbReference type="ChEBI" id="CHEBI:30402"/>
    </cofactor>
</comment>
<dbReference type="SUPFAM" id="SSF51569">
    <property type="entry name" value="Aldolase"/>
    <property type="match status" value="1"/>
</dbReference>
<dbReference type="InterPro" id="IPR013785">
    <property type="entry name" value="Aldolase_TIM"/>
</dbReference>
<dbReference type="Gene3D" id="1.10.599.10">
    <property type="entry name" value="Aldehyde Ferredoxin Oxidoreductase Protein, subunit A, domain 3"/>
    <property type="match status" value="1"/>
</dbReference>
<dbReference type="GO" id="GO:0046872">
    <property type="term" value="F:metal ion binding"/>
    <property type="evidence" value="ECO:0007669"/>
    <property type="project" value="UniProtKB-KW"/>
</dbReference>
<evidence type="ECO:0000256" key="7">
    <source>
        <dbReference type="ARBA" id="ARBA00023014"/>
    </source>
</evidence>
<dbReference type="InterPro" id="IPR013983">
    <property type="entry name" value="Ald_Fedxn_OxRdtase_N"/>
</dbReference>
<evidence type="ECO:0000256" key="2">
    <source>
        <dbReference type="ARBA" id="ARBA00011032"/>
    </source>
</evidence>
<proteinExistence type="inferred from homology"/>
<dbReference type="Gene3D" id="3.20.20.70">
    <property type="entry name" value="Aldolase class I"/>
    <property type="match status" value="1"/>
</dbReference>
<dbReference type="SUPFAM" id="SSF56228">
    <property type="entry name" value="Aldehyde ferredoxin oxidoreductase, N-terminal domain"/>
    <property type="match status" value="1"/>
</dbReference>
<dbReference type="Gene3D" id="1.10.569.10">
    <property type="entry name" value="Aldehyde Ferredoxin Oxidoreductase Protein, subunit A, domain 2"/>
    <property type="match status" value="1"/>
</dbReference>
<organism evidence="10 11">
    <name type="scientific">Muiribacterium halophilum</name>
    <dbReference type="NCBI Taxonomy" id="2053465"/>
    <lineage>
        <taxon>Bacteria</taxon>
        <taxon>Candidatus Muiribacteriota</taxon>
        <taxon>Candidatus Muiribacteriia</taxon>
        <taxon>Candidatus Muiribacteriales</taxon>
        <taxon>Candidatus Muiribacteriaceae</taxon>
        <taxon>Candidatus Muiribacterium</taxon>
    </lineage>
</organism>
<evidence type="ECO:0000313" key="10">
    <source>
        <dbReference type="EMBL" id="PLX16015.1"/>
    </source>
</evidence>
<reference evidence="10 11" key="1">
    <citation type="submission" date="2017-11" db="EMBL/GenBank/DDBJ databases">
        <title>Genome-resolved metagenomics identifies genetic mobility, metabolic interactions, and unexpected diversity in perchlorate-reducing communities.</title>
        <authorList>
            <person name="Barnum T.P."/>
            <person name="Figueroa I.A."/>
            <person name="Carlstrom C.I."/>
            <person name="Lucas L.N."/>
            <person name="Engelbrektson A.L."/>
            <person name="Coates J.D."/>
        </authorList>
    </citation>
    <scope>NUCLEOTIDE SEQUENCE [LARGE SCALE GENOMIC DNA]</scope>
    <source>
        <strain evidence="10">BM706</strain>
    </source>
</reference>
<dbReference type="EMBL" id="PKTG01000123">
    <property type="protein sequence ID" value="PLX16015.1"/>
    <property type="molecule type" value="Genomic_DNA"/>
</dbReference>
<keyword evidence="7" id="KW-0411">Iron-sulfur</keyword>
<accession>A0A2N5ZBG3</accession>